<keyword evidence="3 11" id="KW-0812">Transmembrane</keyword>
<dbReference type="PRINTS" id="PR00762">
    <property type="entry name" value="CLCHANNEL"/>
</dbReference>
<reference evidence="13 14" key="1">
    <citation type="submission" date="2021-04" db="EMBL/GenBank/DDBJ databases">
        <authorList>
            <person name="Bliznina A."/>
        </authorList>
    </citation>
    <scope>NUCLEOTIDE SEQUENCE [LARGE SCALE GENOMIC DNA]</scope>
</reference>
<sequence>MMSDKKWHHLRAKIRALRTKIKNHFINPGEYLSQNVEYLPPWSQSYREWLVQQPKRLDWDRWLMMGMIGFTVGFIGFLLHNVIDAIEEPILEKALDLAKEDKIGIVWCWRVGMGVILATLSSVIIVYFRPSAGGSGIPELIAFLNGTSIRHIYNVRTLLAKFASCAFAVSAGLFAGPEGPMIHIGALVGAGLSQFKSDSMGINLAYFQRFRNPEDRRNFISAGAAAGVSSAFGAPVGGLLFSMEEVSSFWSNRLTWQVFFCSMIAAFTTNIFNSAFLGFHYQGSFGLLKESNILFKSKLEILNNIIIFIPTICLGIIGGGLGSLFVFLNLKIVRLKDWLETFSFSNRFKKLLKIAEVILIITLTATISTTLPLARQCQKPRCYAANAIEANQITQESCSVNYAGIPHPMPPVTGDMGAAGTFDCMKHFNEVPIKTGVSANGKWRYTNQTYNELSSLLYTSQDHAINQLLSRGTHKQYSPEGDKYSDASDYKAWMDPGAIALIGAASFFAGVSRLTISLTVIMIEITNDVTMLLPIMTAIMVAKIVGDQLTHPIYHALLEVKCIPILDEEPVVYTQDPNGRSVLRNLELHTVSEVMTRTVTTLNQKVNVVDLASSLKGNKHMSFPVLDEKGYCGTINRIDLIQLLQHPELFQLPDEPPKTNVLKFHSVHTDKLHEDEASILDSAIEHGSEKNLYILPYTNRSSIALPDSFSLHRAYLLLRTLGIRVLVLLDDRNMPSGILTRKDLMGFAVEEKLQASITRSLSESDPNTQTTITTVTTGINSIGPCSINQYTVS</sequence>
<keyword evidence="9 11" id="KW-0868">Chloride</keyword>
<evidence type="ECO:0000256" key="7">
    <source>
        <dbReference type="ARBA" id="ARBA00023122"/>
    </source>
</evidence>
<keyword evidence="6 11" id="KW-0406">Ion transport</keyword>
<dbReference type="SUPFAM" id="SSF81340">
    <property type="entry name" value="Clc chloride channel"/>
    <property type="match status" value="1"/>
</dbReference>
<dbReference type="Pfam" id="PF00654">
    <property type="entry name" value="Voltage_CLC"/>
    <property type="match status" value="2"/>
</dbReference>
<dbReference type="InterPro" id="IPR000644">
    <property type="entry name" value="CBS_dom"/>
</dbReference>
<dbReference type="Proteomes" id="UP001158576">
    <property type="component" value="Chromosome XSR"/>
</dbReference>
<feature type="transmembrane region" description="Helical" evidence="11">
    <location>
        <begin position="219"/>
        <end position="242"/>
    </location>
</feature>
<keyword evidence="4" id="KW-0677">Repeat</keyword>
<keyword evidence="2 11" id="KW-0813">Transport</keyword>
<dbReference type="InterPro" id="IPR001807">
    <property type="entry name" value="ClC"/>
</dbReference>
<dbReference type="SUPFAM" id="SSF54631">
    <property type="entry name" value="CBS-domain pair"/>
    <property type="match status" value="1"/>
</dbReference>
<comment type="similarity">
    <text evidence="11">Belongs to the chloride channel (TC 2.A.49) family.</text>
</comment>
<dbReference type="InterPro" id="IPR046342">
    <property type="entry name" value="CBS_dom_sf"/>
</dbReference>
<evidence type="ECO:0000313" key="13">
    <source>
        <dbReference type="EMBL" id="CAG5094723.1"/>
    </source>
</evidence>
<keyword evidence="7 10" id="KW-0129">CBS domain</keyword>
<evidence type="ECO:0000256" key="10">
    <source>
        <dbReference type="PROSITE-ProRule" id="PRU00703"/>
    </source>
</evidence>
<comment type="caution">
    <text evidence="11">Lacks conserved residue(s) required for the propagation of feature annotation.</text>
</comment>
<evidence type="ECO:0000256" key="2">
    <source>
        <dbReference type="ARBA" id="ARBA00022448"/>
    </source>
</evidence>
<evidence type="ECO:0000256" key="8">
    <source>
        <dbReference type="ARBA" id="ARBA00023136"/>
    </source>
</evidence>
<proteinExistence type="inferred from homology"/>
<evidence type="ECO:0000256" key="3">
    <source>
        <dbReference type="ARBA" id="ARBA00022692"/>
    </source>
</evidence>
<feature type="domain" description="CBS" evidence="12">
    <location>
        <begin position="595"/>
        <end position="652"/>
    </location>
</feature>
<evidence type="ECO:0000256" key="1">
    <source>
        <dbReference type="ARBA" id="ARBA00004141"/>
    </source>
</evidence>
<dbReference type="EMBL" id="OU015569">
    <property type="protein sequence ID" value="CAG5094723.1"/>
    <property type="molecule type" value="Genomic_DNA"/>
</dbReference>
<evidence type="ECO:0000259" key="12">
    <source>
        <dbReference type="PROSITE" id="PS51371"/>
    </source>
</evidence>
<accession>A0ABN7SD29</accession>
<dbReference type="Gene3D" id="3.10.580.10">
    <property type="entry name" value="CBS-domain"/>
    <property type="match status" value="1"/>
</dbReference>
<feature type="transmembrane region" description="Helical" evidence="11">
    <location>
        <begin position="351"/>
        <end position="374"/>
    </location>
</feature>
<dbReference type="Pfam" id="PF00571">
    <property type="entry name" value="CBS"/>
    <property type="match status" value="2"/>
</dbReference>
<evidence type="ECO:0000256" key="4">
    <source>
        <dbReference type="ARBA" id="ARBA00022737"/>
    </source>
</evidence>
<keyword evidence="8 11" id="KW-0472">Membrane</keyword>
<evidence type="ECO:0000256" key="9">
    <source>
        <dbReference type="ARBA" id="ARBA00023214"/>
    </source>
</evidence>
<dbReference type="PANTHER" id="PTHR11689">
    <property type="entry name" value="CHLORIDE CHANNEL PROTEIN CLC FAMILY MEMBER"/>
    <property type="match status" value="1"/>
</dbReference>
<evidence type="ECO:0000256" key="11">
    <source>
        <dbReference type="RuleBase" id="RU361221"/>
    </source>
</evidence>
<evidence type="ECO:0000313" key="14">
    <source>
        <dbReference type="Proteomes" id="UP001158576"/>
    </source>
</evidence>
<comment type="subcellular location">
    <subcellularLocation>
        <location evidence="1 11">Membrane</location>
        <topology evidence="1 11">Multi-pass membrane protein</topology>
    </subcellularLocation>
</comment>
<feature type="transmembrane region" description="Helical" evidence="11">
    <location>
        <begin position="301"/>
        <end position="330"/>
    </location>
</feature>
<feature type="transmembrane region" description="Helical" evidence="11">
    <location>
        <begin position="254"/>
        <end position="281"/>
    </location>
</feature>
<dbReference type="PROSITE" id="PS51371">
    <property type="entry name" value="CBS"/>
    <property type="match status" value="2"/>
</dbReference>
<keyword evidence="5 11" id="KW-1133">Transmembrane helix</keyword>
<dbReference type="InterPro" id="IPR051280">
    <property type="entry name" value="Cl-channel/antiporter"/>
</dbReference>
<feature type="transmembrane region" description="Helical" evidence="11">
    <location>
        <begin position="103"/>
        <end position="128"/>
    </location>
</feature>
<organism evidence="13 14">
    <name type="scientific">Oikopleura dioica</name>
    <name type="common">Tunicate</name>
    <dbReference type="NCBI Taxonomy" id="34765"/>
    <lineage>
        <taxon>Eukaryota</taxon>
        <taxon>Metazoa</taxon>
        <taxon>Chordata</taxon>
        <taxon>Tunicata</taxon>
        <taxon>Appendicularia</taxon>
        <taxon>Copelata</taxon>
        <taxon>Oikopleuridae</taxon>
        <taxon>Oikopleura</taxon>
    </lineage>
</organism>
<gene>
    <name evidence="13" type="ORF">OKIOD_LOCUS5369</name>
</gene>
<evidence type="ECO:0000256" key="6">
    <source>
        <dbReference type="ARBA" id="ARBA00023065"/>
    </source>
</evidence>
<dbReference type="InterPro" id="IPR014743">
    <property type="entry name" value="Cl-channel_core"/>
</dbReference>
<feature type="domain" description="CBS" evidence="12">
    <location>
        <begin position="698"/>
        <end position="756"/>
    </location>
</feature>
<dbReference type="PANTHER" id="PTHR11689:SF89">
    <property type="entry name" value="CHLORIDE CHANNEL PROTEIN"/>
    <property type="match status" value="1"/>
</dbReference>
<evidence type="ECO:0000256" key="5">
    <source>
        <dbReference type="ARBA" id="ARBA00022989"/>
    </source>
</evidence>
<feature type="transmembrane region" description="Helical" evidence="11">
    <location>
        <begin position="62"/>
        <end position="83"/>
    </location>
</feature>
<name>A0ABN7SD29_OIKDI</name>
<keyword evidence="14" id="KW-1185">Reference proteome</keyword>
<protein>
    <recommendedName>
        <fullName evidence="11">Chloride channel protein</fullName>
    </recommendedName>
</protein>
<dbReference type="Gene3D" id="1.10.3080.10">
    <property type="entry name" value="Clc chloride channel"/>
    <property type="match status" value="2"/>
</dbReference>